<gene>
    <name evidence="4" type="ORF">KP79_PYT05498</name>
</gene>
<protein>
    <submittedName>
        <fullName evidence="4">Annexin A5</fullName>
    </submittedName>
</protein>
<name>A0A210PV24_MIZYE</name>
<organism evidence="4 5">
    <name type="scientific">Mizuhopecten yessoensis</name>
    <name type="common">Japanese scallop</name>
    <name type="synonym">Patinopecten yessoensis</name>
    <dbReference type="NCBI Taxonomy" id="6573"/>
    <lineage>
        <taxon>Eukaryota</taxon>
        <taxon>Metazoa</taxon>
        <taxon>Spiralia</taxon>
        <taxon>Lophotrochozoa</taxon>
        <taxon>Mollusca</taxon>
        <taxon>Bivalvia</taxon>
        <taxon>Autobranchia</taxon>
        <taxon>Pteriomorphia</taxon>
        <taxon>Pectinida</taxon>
        <taxon>Pectinoidea</taxon>
        <taxon>Pectinidae</taxon>
        <taxon>Mizuhopecten</taxon>
    </lineage>
</organism>
<dbReference type="OrthoDB" id="37886at2759"/>
<dbReference type="EMBL" id="NEDP02005473">
    <property type="protein sequence ID" value="OWF40348.1"/>
    <property type="molecule type" value="Genomic_DNA"/>
</dbReference>
<evidence type="ECO:0000256" key="2">
    <source>
        <dbReference type="ARBA" id="ARBA00023302"/>
    </source>
</evidence>
<dbReference type="GO" id="GO:0005886">
    <property type="term" value="C:plasma membrane"/>
    <property type="evidence" value="ECO:0007669"/>
    <property type="project" value="TreeGrafter"/>
</dbReference>
<dbReference type="SUPFAM" id="SSF47874">
    <property type="entry name" value="Annexin"/>
    <property type="match status" value="1"/>
</dbReference>
<dbReference type="AlphaFoldDB" id="A0A210PV24"/>
<feature type="region of interest" description="Disordered" evidence="3">
    <location>
        <begin position="1"/>
        <end position="39"/>
    </location>
</feature>
<dbReference type="InterPro" id="IPR037104">
    <property type="entry name" value="Annexin_sf"/>
</dbReference>
<accession>A0A210PV24</accession>
<evidence type="ECO:0000256" key="3">
    <source>
        <dbReference type="SAM" id="MobiDB-lite"/>
    </source>
</evidence>
<proteinExistence type="predicted"/>
<dbReference type="GO" id="GO:0001786">
    <property type="term" value="F:phosphatidylserine binding"/>
    <property type="evidence" value="ECO:0007669"/>
    <property type="project" value="TreeGrafter"/>
</dbReference>
<evidence type="ECO:0000256" key="1">
    <source>
        <dbReference type="ARBA" id="ARBA00022837"/>
    </source>
</evidence>
<keyword evidence="1" id="KW-0106">Calcium</keyword>
<reference evidence="4 5" key="1">
    <citation type="journal article" date="2017" name="Nat. Ecol. Evol.">
        <title>Scallop genome provides insights into evolution of bilaterian karyotype and development.</title>
        <authorList>
            <person name="Wang S."/>
            <person name="Zhang J."/>
            <person name="Jiao W."/>
            <person name="Li J."/>
            <person name="Xun X."/>
            <person name="Sun Y."/>
            <person name="Guo X."/>
            <person name="Huan P."/>
            <person name="Dong B."/>
            <person name="Zhang L."/>
            <person name="Hu X."/>
            <person name="Sun X."/>
            <person name="Wang J."/>
            <person name="Zhao C."/>
            <person name="Wang Y."/>
            <person name="Wang D."/>
            <person name="Huang X."/>
            <person name="Wang R."/>
            <person name="Lv J."/>
            <person name="Li Y."/>
            <person name="Zhang Z."/>
            <person name="Liu B."/>
            <person name="Lu W."/>
            <person name="Hui Y."/>
            <person name="Liang J."/>
            <person name="Zhou Z."/>
            <person name="Hou R."/>
            <person name="Li X."/>
            <person name="Liu Y."/>
            <person name="Li H."/>
            <person name="Ning X."/>
            <person name="Lin Y."/>
            <person name="Zhao L."/>
            <person name="Xing Q."/>
            <person name="Dou J."/>
            <person name="Li Y."/>
            <person name="Mao J."/>
            <person name="Guo H."/>
            <person name="Dou H."/>
            <person name="Li T."/>
            <person name="Mu C."/>
            <person name="Jiang W."/>
            <person name="Fu Q."/>
            <person name="Fu X."/>
            <person name="Miao Y."/>
            <person name="Liu J."/>
            <person name="Yu Q."/>
            <person name="Li R."/>
            <person name="Liao H."/>
            <person name="Li X."/>
            <person name="Kong Y."/>
            <person name="Jiang Z."/>
            <person name="Chourrout D."/>
            <person name="Li R."/>
            <person name="Bao Z."/>
        </authorList>
    </citation>
    <scope>NUCLEOTIDE SEQUENCE [LARGE SCALE GENOMIC DNA]</scope>
    <source>
        <strain evidence="4 5">PY_sf001</strain>
    </source>
</reference>
<dbReference type="GO" id="GO:0005737">
    <property type="term" value="C:cytoplasm"/>
    <property type="evidence" value="ECO:0007669"/>
    <property type="project" value="TreeGrafter"/>
</dbReference>
<dbReference type="Proteomes" id="UP000242188">
    <property type="component" value="Unassembled WGS sequence"/>
</dbReference>
<feature type="compositionally biased region" description="Acidic residues" evidence="3">
    <location>
        <begin position="9"/>
        <end position="27"/>
    </location>
</feature>
<dbReference type="GO" id="GO:0005544">
    <property type="term" value="F:calcium-dependent phospholipid binding"/>
    <property type="evidence" value="ECO:0007669"/>
    <property type="project" value="UniProtKB-KW"/>
</dbReference>
<keyword evidence="2" id="KW-0111">Calcium/phospholipid-binding</keyword>
<dbReference type="GO" id="GO:0005634">
    <property type="term" value="C:nucleus"/>
    <property type="evidence" value="ECO:0007669"/>
    <property type="project" value="TreeGrafter"/>
</dbReference>
<keyword evidence="5" id="KW-1185">Reference proteome</keyword>
<evidence type="ECO:0000313" key="4">
    <source>
        <dbReference type="EMBL" id="OWF40348.1"/>
    </source>
</evidence>
<dbReference type="PANTHER" id="PTHR10502">
    <property type="entry name" value="ANNEXIN"/>
    <property type="match status" value="1"/>
</dbReference>
<dbReference type="GO" id="GO:0012506">
    <property type="term" value="C:vesicle membrane"/>
    <property type="evidence" value="ECO:0007669"/>
    <property type="project" value="TreeGrafter"/>
</dbReference>
<dbReference type="GO" id="GO:0005509">
    <property type="term" value="F:calcium ion binding"/>
    <property type="evidence" value="ECO:0007669"/>
    <property type="project" value="InterPro"/>
</dbReference>
<sequence>MSIKRAGLVDEDDEEDEKYEEDDEEEEEVKKSRRKIRKKAKKKADLVERLKSELSGNLKECVMALFVSPEEYDAWCVRNAIYVSNVCYLNELINHRCAVFVTVVAFPDLKAPENALEEDIEGDTSGDYKRLLISTSQDNCNIIDLERLEEAVEKDQDMPTGMFAVNHDKLVNVGRAERDTQKLMFEADQDSWGTDETFYQIFSIRDLYQLRRTCAEYLKGLFFLVNRAASVNPVSLEICG</sequence>
<comment type="caution">
    <text evidence="4">The sequence shown here is derived from an EMBL/GenBank/DDBJ whole genome shotgun (WGS) entry which is preliminary data.</text>
</comment>
<dbReference type="PANTHER" id="PTHR10502:SF239">
    <property type="entry name" value="ANNEXIN A7"/>
    <property type="match status" value="1"/>
</dbReference>
<evidence type="ECO:0000313" key="5">
    <source>
        <dbReference type="Proteomes" id="UP000242188"/>
    </source>
</evidence>